<feature type="transmembrane region" description="Helical" evidence="2">
    <location>
        <begin position="47"/>
        <end position="67"/>
    </location>
</feature>
<evidence type="ECO:0000256" key="2">
    <source>
        <dbReference type="SAM" id="Phobius"/>
    </source>
</evidence>
<protein>
    <submittedName>
        <fullName evidence="3">Uncharacterized protein</fullName>
    </submittedName>
</protein>
<keyword evidence="2" id="KW-1133">Transmembrane helix</keyword>
<keyword evidence="2" id="KW-0812">Transmembrane</keyword>
<dbReference type="AlphaFoldDB" id="A0AA41YRQ7"/>
<sequence length="170" mass="18395">MKINRLTWAGFGLALIGWALLIADMVVSDTTLKDGNLVAILALRGDILTIAQTMILSGFGLAIVGTLRSGFGAFTRFFDAVLQRSSAPRSKESTTLEPEPLEPELEPTPTTARAAHTITITPKVVTPERSKPAASRDKNYVILSDGSVEVETMFGTRIFANLSEAKDFIR</sequence>
<keyword evidence="2" id="KW-0472">Membrane</keyword>
<dbReference type="RefSeq" id="WP_282583705.1">
    <property type="nucleotide sequence ID" value="NZ_JAMOIM010000002.1"/>
</dbReference>
<evidence type="ECO:0000313" key="3">
    <source>
        <dbReference type="EMBL" id="MCW6507349.1"/>
    </source>
</evidence>
<evidence type="ECO:0000256" key="1">
    <source>
        <dbReference type="SAM" id="MobiDB-lite"/>
    </source>
</evidence>
<accession>A0AA41YRQ7</accession>
<comment type="caution">
    <text evidence="3">The sequence shown here is derived from an EMBL/GenBank/DDBJ whole genome shotgun (WGS) entry which is preliminary data.</text>
</comment>
<feature type="region of interest" description="Disordered" evidence="1">
    <location>
        <begin position="89"/>
        <end position="111"/>
    </location>
</feature>
<keyword evidence="4" id="KW-1185">Reference proteome</keyword>
<name>A0AA41YRQ7_9HYPH</name>
<proteinExistence type="predicted"/>
<dbReference type="Proteomes" id="UP001165667">
    <property type="component" value="Unassembled WGS sequence"/>
</dbReference>
<gene>
    <name evidence="3" type="ORF">M8523_04865</name>
</gene>
<organism evidence="3 4">
    <name type="scientific">Lichenifustis flavocetrariae</name>
    <dbReference type="NCBI Taxonomy" id="2949735"/>
    <lineage>
        <taxon>Bacteria</taxon>
        <taxon>Pseudomonadati</taxon>
        <taxon>Pseudomonadota</taxon>
        <taxon>Alphaproteobacteria</taxon>
        <taxon>Hyphomicrobiales</taxon>
        <taxon>Lichenihabitantaceae</taxon>
        <taxon>Lichenifustis</taxon>
    </lineage>
</organism>
<reference evidence="3" key="1">
    <citation type="submission" date="2022-05" db="EMBL/GenBank/DDBJ databases">
        <authorList>
            <person name="Pankratov T."/>
        </authorList>
    </citation>
    <scope>NUCLEOTIDE SEQUENCE</scope>
    <source>
        <strain evidence="3">BP6-180914</strain>
    </source>
</reference>
<dbReference type="EMBL" id="JAMOIM010000002">
    <property type="protein sequence ID" value="MCW6507349.1"/>
    <property type="molecule type" value="Genomic_DNA"/>
</dbReference>
<evidence type="ECO:0000313" key="4">
    <source>
        <dbReference type="Proteomes" id="UP001165667"/>
    </source>
</evidence>